<protein>
    <recommendedName>
        <fullName evidence="1">DUF4283 domain-containing protein</fullName>
    </recommendedName>
</protein>
<evidence type="ECO:0000313" key="2">
    <source>
        <dbReference type="EMBL" id="KAG5554547.1"/>
    </source>
</evidence>
<comment type="caution">
    <text evidence="2">The sequence shown here is derived from an EMBL/GenBank/DDBJ whole genome shotgun (WGS) entry which is preliminary data.</text>
</comment>
<sequence length="433" mass="47911">MDLVEHSPVSLVPSTEMTLVSSAPCAGSNGHVDLQKEYSNLRFDESDDAIARQIKTLTAENLILCRKAEDNLTTVLFECKSFASPKPVASNPPTPWKTLLVDAISDDTCVELLYFPPSMEGGKLVVTPPPPVGECGVKKWQSSLVGHFLGRKVPFFTVQSTVFRIWDKFGITDVLSNEDGFYFFLFNKDDTYKRILDSGPWHIGGRLMVLKKWEPQMSFVEDQLVKIPIWVQFFNVPLEYWTTAGLSYVASAIGRPLYADSVTTKCKRLNNVRVCVEIEVVATLPLSFDLSFDNGKEVEIKVKHPWKLLQCLECLVFGHSEAGCPKNHHAQVHTSSTNQVWAEKAGKSKEVGVGVSVAPASPSKVLRPQKGVQVFGSPHNRFAALESIDLEPDSTLGFVEPIGLVDAINISGTSRDDFLHVQTSASTWGCFLF</sequence>
<dbReference type="Pfam" id="PF14111">
    <property type="entry name" value="DUF4283"/>
    <property type="match status" value="1"/>
</dbReference>
<dbReference type="EMBL" id="JACTNZ010000004">
    <property type="protein sequence ID" value="KAG5554547.1"/>
    <property type="molecule type" value="Genomic_DNA"/>
</dbReference>
<dbReference type="InterPro" id="IPR040256">
    <property type="entry name" value="At4g02000-like"/>
</dbReference>
<dbReference type="PANTHER" id="PTHR31286">
    <property type="entry name" value="GLYCINE-RICH CELL WALL STRUCTURAL PROTEIN 1.8-LIKE"/>
    <property type="match status" value="1"/>
</dbReference>
<gene>
    <name evidence="2" type="ORF">RHGRI_012188</name>
</gene>
<reference evidence="2" key="1">
    <citation type="submission" date="2020-08" db="EMBL/GenBank/DDBJ databases">
        <title>Plant Genome Project.</title>
        <authorList>
            <person name="Zhang R.-G."/>
        </authorList>
    </citation>
    <scope>NUCLEOTIDE SEQUENCE</scope>
    <source>
        <strain evidence="2">WSP0</strain>
        <tissue evidence="2">Leaf</tissue>
    </source>
</reference>
<feature type="domain" description="DUF4283" evidence="1">
    <location>
        <begin position="138"/>
        <end position="219"/>
    </location>
</feature>
<organism evidence="2 3">
    <name type="scientific">Rhododendron griersonianum</name>
    <dbReference type="NCBI Taxonomy" id="479676"/>
    <lineage>
        <taxon>Eukaryota</taxon>
        <taxon>Viridiplantae</taxon>
        <taxon>Streptophyta</taxon>
        <taxon>Embryophyta</taxon>
        <taxon>Tracheophyta</taxon>
        <taxon>Spermatophyta</taxon>
        <taxon>Magnoliopsida</taxon>
        <taxon>eudicotyledons</taxon>
        <taxon>Gunneridae</taxon>
        <taxon>Pentapetalae</taxon>
        <taxon>asterids</taxon>
        <taxon>Ericales</taxon>
        <taxon>Ericaceae</taxon>
        <taxon>Ericoideae</taxon>
        <taxon>Rhodoreae</taxon>
        <taxon>Rhododendron</taxon>
    </lineage>
</organism>
<evidence type="ECO:0000259" key="1">
    <source>
        <dbReference type="Pfam" id="PF14111"/>
    </source>
</evidence>
<dbReference type="Proteomes" id="UP000823749">
    <property type="component" value="Chromosome 4"/>
</dbReference>
<dbReference type="AlphaFoldDB" id="A0AAV6KQT2"/>
<dbReference type="PANTHER" id="PTHR31286:SF99">
    <property type="entry name" value="DUF4283 DOMAIN-CONTAINING PROTEIN"/>
    <property type="match status" value="1"/>
</dbReference>
<evidence type="ECO:0000313" key="3">
    <source>
        <dbReference type="Proteomes" id="UP000823749"/>
    </source>
</evidence>
<keyword evidence="3" id="KW-1185">Reference proteome</keyword>
<accession>A0AAV6KQT2</accession>
<name>A0AAV6KQT2_9ERIC</name>
<proteinExistence type="predicted"/>
<dbReference type="InterPro" id="IPR025558">
    <property type="entry name" value="DUF4283"/>
</dbReference>